<sequence>MKSNAILVPGLAAFASAAKHHLITGTFSGSYLYALEFDDVAETLTLTSNLTAAGPHPWISLSHDKKALYATDDGSWHSYSVSHSNGSSPSLQHSASVPITGDCQSDRGIYIIGGNAPPYNVYADPFGDCASVVSVESSTGALSAVAQNVSYTSGSSGVHGLALHPSGKYLYSADDSGNAVWTHAINNGTGLLELVSKTDAPSTGANPRHAAVHPLGGYLYVVLEESNELAQYRIDAKSGKPVFDNVTFPLIADGLDTSLYWSDDVAVSPSGCFLYASSRARETNSTGYISAYELSSDGRIAQQLLLQPTTTSGGSANALAAAPWADSYVALTDTQERFVQIWKLERNATSAGGMAVEAKVVGRVDVEDGGCCANAVWLD</sequence>
<comment type="caution">
    <text evidence="2">The sequence shown here is derived from an EMBL/GenBank/DDBJ whole genome shotgun (WGS) entry which is preliminary data.</text>
</comment>
<dbReference type="InterPro" id="IPR015943">
    <property type="entry name" value="WD40/YVTN_repeat-like_dom_sf"/>
</dbReference>
<dbReference type="PANTHER" id="PTHR30344:SF4">
    <property type="entry name" value="CYCLASE, PUTATIVE (AFU_ORTHOLOGUE AFUA_6G11580)-RELATED"/>
    <property type="match status" value="1"/>
</dbReference>
<dbReference type="Gene3D" id="2.130.10.10">
    <property type="entry name" value="YVTN repeat-like/Quinoprotein amine dehydrogenase"/>
    <property type="match status" value="1"/>
</dbReference>
<dbReference type="InterPro" id="IPR050282">
    <property type="entry name" value="Cycloisomerase_2"/>
</dbReference>
<dbReference type="Proteomes" id="UP001492380">
    <property type="component" value="Unassembled WGS sequence"/>
</dbReference>
<organism evidence="2 3">
    <name type="scientific">Phyllosticta capitalensis</name>
    <dbReference type="NCBI Taxonomy" id="121624"/>
    <lineage>
        <taxon>Eukaryota</taxon>
        <taxon>Fungi</taxon>
        <taxon>Dikarya</taxon>
        <taxon>Ascomycota</taxon>
        <taxon>Pezizomycotina</taxon>
        <taxon>Dothideomycetes</taxon>
        <taxon>Dothideomycetes incertae sedis</taxon>
        <taxon>Botryosphaeriales</taxon>
        <taxon>Phyllostictaceae</taxon>
        <taxon>Phyllosticta</taxon>
    </lineage>
</organism>
<dbReference type="SUPFAM" id="SSF75011">
    <property type="entry name" value="3-carboxy-cis,cis-mucoante lactonizing enzyme"/>
    <property type="match status" value="1"/>
</dbReference>
<dbReference type="InterPro" id="IPR019405">
    <property type="entry name" value="Lactonase_7-beta_prop"/>
</dbReference>
<evidence type="ECO:0000256" key="1">
    <source>
        <dbReference type="ARBA" id="ARBA00005564"/>
    </source>
</evidence>
<evidence type="ECO:0008006" key="4">
    <source>
        <dbReference type="Google" id="ProtNLM"/>
    </source>
</evidence>
<reference evidence="2 3" key="1">
    <citation type="submission" date="2024-04" db="EMBL/GenBank/DDBJ databases">
        <title>Phyllosticta paracitricarpa is synonymous to the EU quarantine fungus P. citricarpa based on phylogenomic analyses.</title>
        <authorList>
            <consortium name="Lawrence Berkeley National Laboratory"/>
            <person name="Van Ingen-Buijs V.A."/>
            <person name="Van Westerhoven A.C."/>
            <person name="Haridas S."/>
            <person name="Skiadas P."/>
            <person name="Martin F."/>
            <person name="Groenewald J.Z."/>
            <person name="Crous P.W."/>
            <person name="Seidl M.F."/>
        </authorList>
    </citation>
    <scope>NUCLEOTIDE SEQUENCE [LARGE SCALE GENOMIC DNA]</scope>
    <source>
        <strain evidence="2 3">CBS 123374</strain>
    </source>
</reference>
<name>A0ABR1Z3L3_9PEZI</name>
<proteinExistence type="inferred from homology"/>
<evidence type="ECO:0000313" key="2">
    <source>
        <dbReference type="EMBL" id="KAK8246787.1"/>
    </source>
</evidence>
<dbReference type="EMBL" id="JBBWRZ010000001">
    <property type="protein sequence ID" value="KAK8246787.1"/>
    <property type="molecule type" value="Genomic_DNA"/>
</dbReference>
<keyword evidence="3" id="KW-1185">Reference proteome</keyword>
<evidence type="ECO:0000313" key="3">
    <source>
        <dbReference type="Proteomes" id="UP001492380"/>
    </source>
</evidence>
<gene>
    <name evidence="2" type="ORF">HDK90DRAFT_506526</name>
</gene>
<dbReference type="PANTHER" id="PTHR30344">
    <property type="entry name" value="6-PHOSPHOGLUCONOLACTONASE-RELATED"/>
    <property type="match status" value="1"/>
</dbReference>
<comment type="similarity">
    <text evidence="1">Belongs to the cycloisomerase 2 family.</text>
</comment>
<accession>A0ABR1Z3L3</accession>
<protein>
    <recommendedName>
        <fullName evidence="4">Carboxy-cis,cis-muconate cyclase</fullName>
    </recommendedName>
</protein>
<dbReference type="Pfam" id="PF10282">
    <property type="entry name" value="Lactonase"/>
    <property type="match status" value="1"/>
</dbReference>